<evidence type="ECO:0000313" key="3">
    <source>
        <dbReference type="Proteomes" id="UP001153076"/>
    </source>
</evidence>
<evidence type="ECO:0000256" key="1">
    <source>
        <dbReference type="SAM" id="MobiDB-lite"/>
    </source>
</evidence>
<feature type="region of interest" description="Disordered" evidence="1">
    <location>
        <begin position="52"/>
        <end position="107"/>
    </location>
</feature>
<evidence type="ECO:0000313" key="2">
    <source>
        <dbReference type="EMBL" id="KAJ8442436.1"/>
    </source>
</evidence>
<feature type="compositionally biased region" description="Basic and acidic residues" evidence="1">
    <location>
        <begin position="86"/>
        <end position="104"/>
    </location>
</feature>
<proteinExistence type="predicted"/>
<name>A0A9Q1KE07_9CARY</name>
<dbReference type="PANTHER" id="PTHR35461:SF3">
    <property type="entry name" value="OVATE DOMAIN-CONTAINING PROTEIN"/>
    <property type="match status" value="1"/>
</dbReference>
<sequence length="203" mass="23970">MGPMHSFMINEHIEERLVKRFTLDATHARDQRLQTTPIDNFYAEFTQQWDLQKGSKKKKQKKNRGEDYDQKKSGHYPATKQSPKITHPENNDDDHDPGRRDGVVKSKKMMRSNVRYYPGLCLRSARQKRVCLVAQKLKELEMMFDKGNVEYSLDVEEFLHYYSRLTCPVYLDIVDDFIRQIFADFFGPKEINGPRINPHSKLN</sequence>
<accession>A0A9Q1KE07</accession>
<dbReference type="EMBL" id="JAKOGI010000141">
    <property type="protein sequence ID" value="KAJ8442436.1"/>
    <property type="molecule type" value="Genomic_DNA"/>
</dbReference>
<keyword evidence="3" id="KW-1185">Reference proteome</keyword>
<feature type="compositionally biased region" description="Basic and acidic residues" evidence="1">
    <location>
        <begin position="63"/>
        <end position="72"/>
    </location>
</feature>
<dbReference type="PANTHER" id="PTHR35461">
    <property type="entry name" value="BNAANNG14610D PROTEIN"/>
    <property type="match status" value="1"/>
</dbReference>
<protein>
    <submittedName>
        <fullName evidence="2">Uncharacterized protein</fullName>
    </submittedName>
</protein>
<gene>
    <name evidence="2" type="ORF">Cgig2_018713</name>
</gene>
<reference evidence="2" key="1">
    <citation type="submission" date="2022-04" db="EMBL/GenBank/DDBJ databases">
        <title>Carnegiea gigantea Genome sequencing and assembly v2.</title>
        <authorList>
            <person name="Copetti D."/>
            <person name="Sanderson M.J."/>
            <person name="Burquez A."/>
            <person name="Wojciechowski M.F."/>
        </authorList>
    </citation>
    <scope>NUCLEOTIDE SEQUENCE</scope>
    <source>
        <strain evidence="2">SGP5-SGP5p</strain>
        <tissue evidence="2">Aerial part</tissue>
    </source>
</reference>
<dbReference type="OrthoDB" id="1928787at2759"/>
<organism evidence="2 3">
    <name type="scientific">Carnegiea gigantea</name>
    <dbReference type="NCBI Taxonomy" id="171969"/>
    <lineage>
        <taxon>Eukaryota</taxon>
        <taxon>Viridiplantae</taxon>
        <taxon>Streptophyta</taxon>
        <taxon>Embryophyta</taxon>
        <taxon>Tracheophyta</taxon>
        <taxon>Spermatophyta</taxon>
        <taxon>Magnoliopsida</taxon>
        <taxon>eudicotyledons</taxon>
        <taxon>Gunneridae</taxon>
        <taxon>Pentapetalae</taxon>
        <taxon>Caryophyllales</taxon>
        <taxon>Cactineae</taxon>
        <taxon>Cactaceae</taxon>
        <taxon>Cactoideae</taxon>
        <taxon>Echinocereeae</taxon>
        <taxon>Carnegiea</taxon>
    </lineage>
</organism>
<dbReference type="Proteomes" id="UP001153076">
    <property type="component" value="Unassembled WGS sequence"/>
</dbReference>
<dbReference type="AlphaFoldDB" id="A0A9Q1KE07"/>
<comment type="caution">
    <text evidence="2">The sequence shown here is derived from an EMBL/GenBank/DDBJ whole genome shotgun (WGS) entry which is preliminary data.</text>
</comment>